<evidence type="ECO:0000256" key="1">
    <source>
        <dbReference type="SAM" id="SignalP"/>
    </source>
</evidence>
<dbReference type="EMBL" id="JAMFMB010000012">
    <property type="protein sequence ID" value="MCL6284116.1"/>
    <property type="molecule type" value="Genomic_DNA"/>
</dbReference>
<keyword evidence="3" id="KW-1185">Reference proteome</keyword>
<protein>
    <recommendedName>
        <fullName evidence="4">DUF995 domain-containing protein</fullName>
    </recommendedName>
</protein>
<sequence>MKTLFTVSAVMLAFSGSAMAAEKQIKSAADFDSKVVGKTLTYGDGTHIKIGAGSLNGKTGKGQKIKGAWNWQGKYFCRNVQIGDNMLPTDCQKVTLDGNAITFTREKGKGKASQASLQ</sequence>
<dbReference type="RefSeq" id="WP_249710087.1">
    <property type="nucleotide sequence ID" value="NZ_JAMFMB010000012.1"/>
</dbReference>
<feature type="signal peptide" evidence="1">
    <location>
        <begin position="1"/>
        <end position="20"/>
    </location>
</feature>
<keyword evidence="1" id="KW-0732">Signal</keyword>
<organism evidence="2 3">
    <name type="scientific">Ruegeria spongiae</name>
    <dbReference type="NCBI Taxonomy" id="2942209"/>
    <lineage>
        <taxon>Bacteria</taxon>
        <taxon>Pseudomonadati</taxon>
        <taxon>Pseudomonadota</taxon>
        <taxon>Alphaproteobacteria</taxon>
        <taxon>Rhodobacterales</taxon>
        <taxon>Roseobacteraceae</taxon>
        <taxon>Ruegeria</taxon>
    </lineage>
</organism>
<evidence type="ECO:0000313" key="3">
    <source>
        <dbReference type="Proteomes" id="UP001203880"/>
    </source>
</evidence>
<comment type="caution">
    <text evidence="2">The sequence shown here is derived from an EMBL/GenBank/DDBJ whole genome shotgun (WGS) entry which is preliminary data.</text>
</comment>
<feature type="chain" id="PRO_5047489689" description="DUF995 domain-containing protein" evidence="1">
    <location>
        <begin position="21"/>
        <end position="118"/>
    </location>
</feature>
<reference evidence="2" key="1">
    <citation type="submission" date="2022-05" db="EMBL/GenBank/DDBJ databases">
        <authorList>
            <person name="Park J.-S."/>
        </authorList>
    </citation>
    <scope>NUCLEOTIDE SEQUENCE</scope>
    <source>
        <strain evidence="2">2012CJ41-6</strain>
    </source>
</reference>
<dbReference type="Proteomes" id="UP001203880">
    <property type="component" value="Unassembled WGS sequence"/>
</dbReference>
<gene>
    <name evidence="2" type="ORF">M3P21_11300</name>
</gene>
<accession>A0ABT0Q2L6</accession>
<evidence type="ECO:0000313" key="2">
    <source>
        <dbReference type="EMBL" id="MCL6284116.1"/>
    </source>
</evidence>
<proteinExistence type="predicted"/>
<name>A0ABT0Q2L6_9RHOB</name>
<evidence type="ECO:0008006" key="4">
    <source>
        <dbReference type="Google" id="ProtNLM"/>
    </source>
</evidence>